<evidence type="ECO:0000259" key="8">
    <source>
        <dbReference type="Pfam" id="PF02770"/>
    </source>
</evidence>
<dbReference type="InterPro" id="IPR009100">
    <property type="entry name" value="AcylCoA_DH/oxidase_NM_dom_sf"/>
</dbReference>
<dbReference type="InterPro" id="IPR009075">
    <property type="entry name" value="AcylCo_DH/oxidase_C"/>
</dbReference>
<keyword evidence="11" id="KW-1185">Reference proteome</keyword>
<dbReference type="InterPro" id="IPR037069">
    <property type="entry name" value="AcylCoA_DH/ox_N_sf"/>
</dbReference>
<evidence type="ECO:0000256" key="3">
    <source>
        <dbReference type="ARBA" id="ARBA00022630"/>
    </source>
</evidence>
<dbReference type="InterPro" id="IPR013786">
    <property type="entry name" value="AcylCoA_DH/ox_N"/>
</dbReference>
<dbReference type="InterPro" id="IPR052161">
    <property type="entry name" value="Mycobact_Acyl-CoA_DH"/>
</dbReference>
<dbReference type="Gene3D" id="1.20.140.10">
    <property type="entry name" value="Butyryl-CoA Dehydrogenase, subunit A, domain 3"/>
    <property type="match status" value="1"/>
</dbReference>
<feature type="domain" description="Acyl-CoA oxidase/dehydrogenase middle" evidence="8">
    <location>
        <begin position="125"/>
        <end position="217"/>
    </location>
</feature>
<dbReference type="RefSeq" id="WP_183337772.1">
    <property type="nucleotide sequence ID" value="NZ_JACHNU010000001.1"/>
</dbReference>
<dbReference type="PANTHER" id="PTHR43292">
    <property type="entry name" value="ACYL-COA DEHYDROGENASE"/>
    <property type="match status" value="1"/>
</dbReference>
<feature type="domain" description="Acyl-CoA dehydrogenase/oxidase N-terminal" evidence="9">
    <location>
        <begin position="9"/>
        <end position="120"/>
    </location>
</feature>
<evidence type="ECO:0000256" key="2">
    <source>
        <dbReference type="ARBA" id="ARBA00009347"/>
    </source>
</evidence>
<evidence type="ECO:0000256" key="6">
    <source>
        <dbReference type="RuleBase" id="RU362125"/>
    </source>
</evidence>
<protein>
    <submittedName>
        <fullName evidence="10">Alkylation response protein AidB-like acyl-CoA dehydrogenase</fullName>
    </submittedName>
</protein>
<dbReference type="GO" id="GO:0050660">
    <property type="term" value="F:flavin adenine dinucleotide binding"/>
    <property type="evidence" value="ECO:0007669"/>
    <property type="project" value="InterPro"/>
</dbReference>
<dbReference type="Gene3D" id="2.40.110.10">
    <property type="entry name" value="Butyryl-CoA Dehydrogenase, subunit A, domain 2"/>
    <property type="match status" value="1"/>
</dbReference>
<keyword evidence="3 6" id="KW-0285">Flavoprotein</keyword>
<comment type="cofactor">
    <cofactor evidence="1 6">
        <name>FAD</name>
        <dbReference type="ChEBI" id="CHEBI:57692"/>
    </cofactor>
</comment>
<dbReference type="FunFam" id="2.40.110.10:FF:000011">
    <property type="entry name" value="Acyl-CoA dehydrogenase FadE34"/>
    <property type="match status" value="1"/>
</dbReference>
<evidence type="ECO:0000256" key="5">
    <source>
        <dbReference type="ARBA" id="ARBA00023002"/>
    </source>
</evidence>
<gene>
    <name evidence="10" type="ORF">BDZ31_000011</name>
</gene>
<evidence type="ECO:0000313" key="11">
    <source>
        <dbReference type="Proteomes" id="UP000585272"/>
    </source>
</evidence>
<evidence type="ECO:0000256" key="4">
    <source>
        <dbReference type="ARBA" id="ARBA00022827"/>
    </source>
</evidence>
<organism evidence="10 11">
    <name type="scientific">Conexibacter arvalis</name>
    <dbReference type="NCBI Taxonomy" id="912552"/>
    <lineage>
        <taxon>Bacteria</taxon>
        <taxon>Bacillati</taxon>
        <taxon>Actinomycetota</taxon>
        <taxon>Thermoleophilia</taxon>
        <taxon>Solirubrobacterales</taxon>
        <taxon>Conexibacteraceae</taxon>
        <taxon>Conexibacter</taxon>
    </lineage>
</organism>
<dbReference type="EMBL" id="JACHNU010000001">
    <property type="protein sequence ID" value="MBB4660438.1"/>
    <property type="molecule type" value="Genomic_DNA"/>
</dbReference>
<dbReference type="Proteomes" id="UP000585272">
    <property type="component" value="Unassembled WGS sequence"/>
</dbReference>
<evidence type="ECO:0000313" key="10">
    <source>
        <dbReference type="EMBL" id="MBB4660438.1"/>
    </source>
</evidence>
<dbReference type="InterPro" id="IPR046373">
    <property type="entry name" value="Acyl-CoA_Oxase/DH_mid-dom_sf"/>
</dbReference>
<reference evidence="10 11" key="1">
    <citation type="submission" date="2020-08" db="EMBL/GenBank/DDBJ databases">
        <title>Genomic Encyclopedia of Archaeal and Bacterial Type Strains, Phase II (KMG-II): from individual species to whole genera.</title>
        <authorList>
            <person name="Goeker M."/>
        </authorList>
    </citation>
    <scope>NUCLEOTIDE SEQUENCE [LARGE SCALE GENOMIC DNA]</scope>
    <source>
        <strain evidence="10 11">DSM 23288</strain>
    </source>
</reference>
<dbReference type="SUPFAM" id="SSF56645">
    <property type="entry name" value="Acyl-CoA dehydrogenase NM domain-like"/>
    <property type="match status" value="1"/>
</dbReference>
<dbReference type="GO" id="GO:0005886">
    <property type="term" value="C:plasma membrane"/>
    <property type="evidence" value="ECO:0007669"/>
    <property type="project" value="TreeGrafter"/>
</dbReference>
<dbReference type="Pfam" id="PF02770">
    <property type="entry name" value="Acyl-CoA_dh_M"/>
    <property type="match status" value="1"/>
</dbReference>
<evidence type="ECO:0000256" key="1">
    <source>
        <dbReference type="ARBA" id="ARBA00001974"/>
    </source>
</evidence>
<keyword evidence="4 6" id="KW-0274">FAD</keyword>
<dbReference type="Pfam" id="PF02771">
    <property type="entry name" value="Acyl-CoA_dh_N"/>
    <property type="match status" value="1"/>
</dbReference>
<name>A0A840I8K4_9ACTN</name>
<dbReference type="Gene3D" id="1.10.540.10">
    <property type="entry name" value="Acyl-CoA dehydrogenase/oxidase, N-terminal domain"/>
    <property type="match status" value="1"/>
</dbReference>
<evidence type="ECO:0000259" key="9">
    <source>
        <dbReference type="Pfam" id="PF02771"/>
    </source>
</evidence>
<dbReference type="PANTHER" id="PTHR43292:SF4">
    <property type="entry name" value="ACYL-COA DEHYDROGENASE FADE34"/>
    <property type="match status" value="1"/>
</dbReference>
<dbReference type="GO" id="GO:0016627">
    <property type="term" value="F:oxidoreductase activity, acting on the CH-CH group of donors"/>
    <property type="evidence" value="ECO:0007669"/>
    <property type="project" value="InterPro"/>
</dbReference>
<sequence>MQLQDDPDEGRYRAALRRWLSDNARHAPRLDGEPDAGQIEAWRAWSRRLHDAGYAGITWPREHGGQGLGPAHQAIWLQESARAGVPDHLGVIGIGMAGPTIGAWGSEAQKRRFLPPLLRCEEIWCQGFSEPDSGSDLASVRTRAVLDGDAWVVNGQKVWSSYAHIADWCILLVRTDRAASKHGGLSYLLLDMRTPGVTVQPLRQITGDPEFNELFLDGVRVPRDAMLGRPGDGWAVAMTTLSHERGTHGVGLAARLDAELRAAVALLTRRDARGRCPADDPLVRDAIAELSIELHALRITNLRALSALRRDGAPGPAATIAKLRWSELNQRLAALVGDALGPAALERGEAAVDRGRWSFARLRSRGNTIEAGTSEILRTIVAERVLGLPSSR</sequence>
<dbReference type="InterPro" id="IPR036250">
    <property type="entry name" value="AcylCo_DH-like_C"/>
</dbReference>
<dbReference type="SUPFAM" id="SSF47203">
    <property type="entry name" value="Acyl-CoA dehydrogenase C-terminal domain-like"/>
    <property type="match status" value="1"/>
</dbReference>
<keyword evidence="5 6" id="KW-0560">Oxidoreductase</keyword>
<dbReference type="InterPro" id="IPR006091">
    <property type="entry name" value="Acyl-CoA_Oxase/DH_mid-dom"/>
</dbReference>
<comment type="caution">
    <text evidence="10">The sequence shown here is derived from an EMBL/GenBank/DDBJ whole genome shotgun (WGS) entry which is preliminary data.</text>
</comment>
<feature type="domain" description="Acyl-CoA dehydrogenase/oxidase C-terminal" evidence="7">
    <location>
        <begin position="231"/>
        <end position="386"/>
    </location>
</feature>
<dbReference type="AlphaFoldDB" id="A0A840I8K4"/>
<dbReference type="Pfam" id="PF00441">
    <property type="entry name" value="Acyl-CoA_dh_1"/>
    <property type="match status" value="1"/>
</dbReference>
<accession>A0A840I8K4</accession>
<proteinExistence type="inferred from homology"/>
<evidence type="ECO:0000259" key="7">
    <source>
        <dbReference type="Pfam" id="PF00441"/>
    </source>
</evidence>
<comment type="similarity">
    <text evidence="2 6">Belongs to the acyl-CoA dehydrogenase family.</text>
</comment>